<organism evidence="2 3">
    <name type="scientific">Candidatus Edwardsbacteria bacterium GWF2_54_11</name>
    <dbReference type="NCBI Taxonomy" id="1817851"/>
    <lineage>
        <taxon>Bacteria</taxon>
        <taxon>Candidatus Edwardsiibacteriota</taxon>
    </lineage>
</organism>
<gene>
    <name evidence="2" type="ORF">A2024_06910</name>
</gene>
<evidence type="ECO:0000256" key="1">
    <source>
        <dbReference type="ARBA" id="ARBA00023239"/>
    </source>
</evidence>
<dbReference type="AlphaFoldDB" id="A0A1F5R206"/>
<dbReference type="Pfam" id="PF00221">
    <property type="entry name" value="Lyase_aromatic"/>
    <property type="match status" value="1"/>
</dbReference>
<dbReference type="CDD" id="cd00332">
    <property type="entry name" value="PAL-HAL"/>
    <property type="match status" value="1"/>
</dbReference>
<comment type="caution">
    <text evidence="2">The sequence shown here is derived from an EMBL/GenBank/DDBJ whole genome shotgun (WGS) entry which is preliminary data.</text>
</comment>
<reference evidence="2 3" key="1">
    <citation type="journal article" date="2016" name="Nat. Commun.">
        <title>Thousands of microbial genomes shed light on interconnected biogeochemical processes in an aquifer system.</title>
        <authorList>
            <person name="Anantharaman K."/>
            <person name="Brown C.T."/>
            <person name="Hug L.A."/>
            <person name="Sharon I."/>
            <person name="Castelle C.J."/>
            <person name="Probst A.J."/>
            <person name="Thomas B.C."/>
            <person name="Singh A."/>
            <person name="Wilkins M.J."/>
            <person name="Karaoz U."/>
            <person name="Brodie E.L."/>
            <person name="Williams K.H."/>
            <person name="Hubbard S.S."/>
            <person name="Banfield J.F."/>
        </authorList>
    </citation>
    <scope>NUCLEOTIDE SEQUENCE [LARGE SCALE GENOMIC DNA]</scope>
</reference>
<sequence>MPVILDGSGLTVEKLVQIARYNEKVELAPAALERIKLCRAMLEDKIKAREIMYGVNTGIGEFSEKVLDDDQVKDFQKYLIYNHAAGIGEPVPVEQVRAAMAGRINVHAHGNSGCRPEITQTYIEMLNKGVTPVVCQKGSVGACGDLAPMSQIALLLMGEGEAFYKDQRLPGKKAMDQAGIPIPGLQARDGLAAINGSNLLTAMSALTLYDFNRWLKQAEIACAMSLESLMANLKPYDIRLHQVRGFKGAQRSSKAILACIQGSDLQTGKIKTKVQDAYSMRSTPQVIGAAHDAIAYAKSQVEIELNGVGDNPIFLPEFKLTLTGANFQGSPVCLPMDMAGAAITMVCVISERRLNRLTNPALSVGLPEFLTKGAGMFSGMMLSQYTADMLIVEQRILCMPASIQSIPAAADQEDFVSMGMNTALKNNQILDNAYGILGIEMMAAAQALDFRDFGFGKGVNKAREVIRKHVLHLDEDRPLYSDHNIMKDLVKSGQVLDEVEKAIGSLE</sequence>
<proteinExistence type="predicted"/>
<dbReference type="EMBL" id="MFFM01000047">
    <property type="protein sequence ID" value="OGF08429.1"/>
    <property type="molecule type" value="Genomic_DNA"/>
</dbReference>
<dbReference type="FunFam" id="1.10.275.10:FF:000005">
    <property type="entry name" value="Histidine ammonia-lyase"/>
    <property type="match status" value="1"/>
</dbReference>
<evidence type="ECO:0000313" key="2">
    <source>
        <dbReference type="EMBL" id="OGF08429.1"/>
    </source>
</evidence>
<name>A0A1F5R206_9BACT</name>
<protein>
    <submittedName>
        <fullName evidence="2">Phenylalanine ammonia-lyase</fullName>
    </submittedName>
</protein>
<dbReference type="InterPro" id="IPR008948">
    <property type="entry name" value="L-Aspartase-like"/>
</dbReference>
<dbReference type="InterPro" id="IPR001106">
    <property type="entry name" value="Aromatic_Lyase"/>
</dbReference>
<dbReference type="GO" id="GO:0016841">
    <property type="term" value="F:ammonia-lyase activity"/>
    <property type="evidence" value="ECO:0007669"/>
    <property type="project" value="UniProtKB-ARBA"/>
</dbReference>
<dbReference type="Proteomes" id="UP000177230">
    <property type="component" value="Unassembled WGS sequence"/>
</dbReference>
<dbReference type="PANTHER" id="PTHR10362">
    <property type="entry name" value="HISTIDINE AMMONIA-LYASE"/>
    <property type="match status" value="1"/>
</dbReference>
<dbReference type="InterPro" id="IPR024083">
    <property type="entry name" value="Fumarase/histidase_N"/>
</dbReference>
<dbReference type="Gene3D" id="1.10.275.10">
    <property type="entry name" value="Fumarase/aspartase (N-terminal domain)"/>
    <property type="match status" value="1"/>
</dbReference>
<keyword evidence="1 2" id="KW-0456">Lyase</keyword>
<evidence type="ECO:0000313" key="3">
    <source>
        <dbReference type="Proteomes" id="UP000177230"/>
    </source>
</evidence>
<accession>A0A1F5R206</accession>
<dbReference type="SUPFAM" id="SSF48557">
    <property type="entry name" value="L-aspartase-like"/>
    <property type="match status" value="1"/>
</dbReference>
<dbReference type="Gene3D" id="1.20.200.10">
    <property type="entry name" value="Fumarase/aspartase (Central domain)"/>
    <property type="match status" value="1"/>
</dbReference>